<keyword evidence="1" id="KW-1133">Transmembrane helix</keyword>
<dbReference type="RefSeq" id="WP_180305920.1">
    <property type="nucleotide sequence ID" value="NZ_CP058952.1"/>
</dbReference>
<reference evidence="2 3" key="1">
    <citation type="journal article" date="2016" name="Int. J. Syst. Evol. Microbiol.">
        <title>Chitinibacter fontanus sp. nov., isolated from a spring.</title>
        <authorList>
            <person name="Sheu S.Y."/>
            <person name="Li Y.S."/>
            <person name="Young C.C."/>
            <person name="Chen W.M."/>
        </authorList>
    </citation>
    <scope>NUCLEOTIDE SEQUENCE [LARGE SCALE GENOMIC DNA]</scope>
    <source>
        <strain evidence="2 3">STM-7</strain>
    </source>
</reference>
<protein>
    <submittedName>
        <fullName evidence="2">Uncharacterized protein</fullName>
    </submittedName>
</protein>
<keyword evidence="1" id="KW-0472">Membrane</keyword>
<dbReference type="AlphaFoldDB" id="A0A7D5VAZ9"/>
<dbReference type="Proteomes" id="UP000510822">
    <property type="component" value="Chromosome"/>
</dbReference>
<evidence type="ECO:0000313" key="2">
    <source>
        <dbReference type="EMBL" id="QLI81813.1"/>
    </source>
</evidence>
<feature type="transmembrane region" description="Helical" evidence="1">
    <location>
        <begin position="32"/>
        <end position="53"/>
    </location>
</feature>
<evidence type="ECO:0000256" key="1">
    <source>
        <dbReference type="SAM" id="Phobius"/>
    </source>
</evidence>
<sequence>MIIRFFGILIGLFLLLGGGLLAYPAFVGQGDLKTALVACGALVPALAMLGYGFGGQKFLRRYFPKLAEKNLWKINRTIHFCDDPHFSPAFRGITIY</sequence>
<evidence type="ECO:0000313" key="3">
    <source>
        <dbReference type="Proteomes" id="UP000510822"/>
    </source>
</evidence>
<proteinExistence type="predicted"/>
<keyword evidence="1" id="KW-0812">Transmembrane</keyword>
<keyword evidence="3" id="KW-1185">Reference proteome</keyword>
<dbReference type="KEGG" id="cfon:HZU75_09845"/>
<organism evidence="2 3">
    <name type="scientific">Chitinibacter fontanus</name>
    <dbReference type="NCBI Taxonomy" id="1737446"/>
    <lineage>
        <taxon>Bacteria</taxon>
        <taxon>Pseudomonadati</taxon>
        <taxon>Pseudomonadota</taxon>
        <taxon>Betaproteobacteria</taxon>
        <taxon>Neisseriales</taxon>
        <taxon>Chitinibacteraceae</taxon>
        <taxon>Chitinibacter</taxon>
    </lineage>
</organism>
<dbReference type="EMBL" id="CP058952">
    <property type="protein sequence ID" value="QLI81813.1"/>
    <property type="molecule type" value="Genomic_DNA"/>
</dbReference>
<accession>A0A7D5VAZ9</accession>
<name>A0A7D5VAZ9_9NEIS</name>
<gene>
    <name evidence="2" type="ORF">HZU75_09845</name>
</gene>